<feature type="transmembrane region" description="Helical" evidence="18">
    <location>
        <begin position="534"/>
        <end position="551"/>
    </location>
</feature>
<keyword evidence="2" id="KW-1003">Cell membrane</keyword>
<evidence type="ECO:0000256" key="7">
    <source>
        <dbReference type="ARBA" id="ARBA00023018"/>
    </source>
</evidence>
<dbReference type="Pfam" id="PF01094">
    <property type="entry name" value="ANF_receptor"/>
    <property type="match status" value="1"/>
</dbReference>
<dbReference type="PRINTS" id="PR01178">
    <property type="entry name" value="GABAB2RECPTR"/>
</dbReference>
<comment type="subcellular location">
    <subcellularLocation>
        <location evidence="16">Postsynaptic cell membrane</location>
        <topology evidence="16">Multi-pass membrane protein</topology>
    </subcellularLocation>
</comment>
<keyword evidence="14" id="KW-0807">Transducer</keyword>
<dbReference type="InterPro" id="IPR002455">
    <property type="entry name" value="GPCR3_GABA-B"/>
</dbReference>
<dbReference type="Ensembl" id="ENSOKIT00005063162.1">
    <property type="protein sequence ID" value="ENSOKIP00005059416.1"/>
    <property type="gene ID" value="ENSOKIG00005025376.1"/>
</dbReference>
<keyword evidence="13" id="KW-0325">Glycoprotein</keyword>
<evidence type="ECO:0000256" key="14">
    <source>
        <dbReference type="ARBA" id="ARBA00023224"/>
    </source>
</evidence>
<dbReference type="PROSITE" id="PS50259">
    <property type="entry name" value="G_PROTEIN_RECEP_F3_4"/>
    <property type="match status" value="1"/>
</dbReference>
<dbReference type="FunFam" id="3.40.50.2300:FF:000072">
    <property type="entry name" value="Gamma-aminobutyric acid type B receptor subunit 2"/>
    <property type="match status" value="2"/>
</dbReference>
<comment type="similarity">
    <text evidence="1">Belongs to the G-protein coupled receptor 3 family. GABA-B receptor subfamily.</text>
</comment>
<gene>
    <name evidence="20" type="primary">GABBR2</name>
</gene>
<keyword evidence="8" id="KW-0297">G-protein coupled receptor</keyword>
<evidence type="ECO:0000256" key="9">
    <source>
        <dbReference type="ARBA" id="ARBA00023054"/>
    </source>
</evidence>
<keyword evidence="4 18" id="KW-0812">Transmembrane</keyword>
<dbReference type="Gene3D" id="3.40.50.2300">
    <property type="match status" value="2"/>
</dbReference>
<dbReference type="GO" id="GO:0004965">
    <property type="term" value="F:G protein-coupled GABA receptor activity"/>
    <property type="evidence" value="ECO:0007669"/>
    <property type="project" value="InterPro"/>
</dbReference>
<feature type="coiled-coil region" evidence="17">
    <location>
        <begin position="797"/>
        <end position="824"/>
    </location>
</feature>
<name>A0A8C7MJI5_ONCKI</name>
<evidence type="ECO:0000256" key="17">
    <source>
        <dbReference type="SAM" id="Coils"/>
    </source>
</evidence>
<evidence type="ECO:0000256" key="6">
    <source>
        <dbReference type="ARBA" id="ARBA00022989"/>
    </source>
</evidence>
<evidence type="ECO:0000256" key="18">
    <source>
        <dbReference type="SAM" id="Phobius"/>
    </source>
</evidence>
<keyword evidence="9 17" id="KW-0175">Coiled coil</keyword>
<evidence type="ECO:0000313" key="21">
    <source>
        <dbReference type="Proteomes" id="UP000694557"/>
    </source>
</evidence>
<feature type="transmembrane region" description="Helical" evidence="18">
    <location>
        <begin position="492"/>
        <end position="514"/>
    </location>
</feature>
<dbReference type="GeneTree" id="ENSGT00940000155783"/>
<sequence>MPACLDTRLQGTLMPCGHRLPRRMQGWLVDRDMGAGGRGEVVVAGVRDQEALSDRLIDPESQEKARVVVRHSLPVLWIMPLTDNPGRGNLTASVLPAVQLALDDLSRQQTPLRNYEINFHVIDSECNIAKGLKAYFDAICFGPKYLMIFGGVCPSVTSVIAESLQAWNLVQLSFTATTPVLDDEKKYPNFFRMVTSDNTVNQAVVKILQNYKWRRVGTLTQDVQRISEIRRDLTKQLSKADVMVAVTESLSTDPCINVKKLKDMDVTIIIGLFDENSASKVFCCAYSLNMFGGRYQWILPGGYQGSWWEEANSSNCASNNLLTAMEGYITVDFTHLSNRQIKGISGRTPEEYDETYNRELLQRGLVASKFHGFAYDGVWVMVKALTRVIESVRHRERYDIHRNFTVSSKEIGQMVLDSMKEICFEGVTGQVMFRNGERMGTIKLSQFQEGREVKIGQYNAEAEELELNHLIKFQGMQPPKDRAHSQRWDVSVPLYIILLSTTGLAMLMALFFLFFHIKHHNHWVMKKSSPSMNYLIILGTMLACTSVFLYGLDGSLVTDKVFVTLCPIRTYILSVGYTTTFGALFAKTWRVWTIVKNKEIIEKIIKDDQLWIIVGGMLLIDLCLLTCWQMVDPLRRTVEEFSQETAPGGEDVNTRHFLEHCESTNLTKWLAIVYGYKGLLMFLGCFLALRTRHAHIHLLDDSKYTRLSMYHVTVMSIIGASGCFLTQYNPNVQLFIMALVVISCCTCTLCLVFLPKLVKIRDNPNQVDPTSWLQCDLHKEDSETSSSSSSLNQGRSLESLQTENQQLRRRITEIGDQLEDVAMQVLEKELSPPSPQGHEVRLRAQVCSEDVPRMNRELFDDINSPEHVQRRWSVQLPILHHAYMPAIGGMSASCSSLLKSPDVPSAQQRHMPPSHRVMVTGL</sequence>
<feature type="domain" description="G-protein coupled receptors family 3 profile" evidence="19">
    <location>
        <begin position="494"/>
        <end position="766"/>
    </location>
</feature>
<keyword evidence="15" id="KW-0628">Postsynaptic cell membrane</keyword>
<dbReference type="PRINTS" id="PR00248">
    <property type="entry name" value="GPCRMGR"/>
</dbReference>
<dbReference type="Proteomes" id="UP000694557">
    <property type="component" value="Unassembled WGS sequence"/>
</dbReference>
<dbReference type="GO" id="GO:0007214">
    <property type="term" value="P:gamma-aminobutyric acid signaling pathway"/>
    <property type="evidence" value="ECO:0007669"/>
    <property type="project" value="TreeGrafter"/>
</dbReference>
<evidence type="ECO:0000256" key="1">
    <source>
        <dbReference type="ARBA" id="ARBA00008991"/>
    </source>
</evidence>
<evidence type="ECO:0000256" key="10">
    <source>
        <dbReference type="ARBA" id="ARBA00023136"/>
    </source>
</evidence>
<evidence type="ECO:0000256" key="11">
    <source>
        <dbReference type="ARBA" id="ARBA00023157"/>
    </source>
</evidence>
<dbReference type="InterPro" id="IPR002457">
    <property type="entry name" value="GPCR_3_GABA_rcpt_B2"/>
</dbReference>
<dbReference type="PANTHER" id="PTHR10519:SF74">
    <property type="entry name" value="GAMMA-AMINOBUTYRIC ACID TYPE B RECEPTOR SUBUNIT 2"/>
    <property type="match status" value="1"/>
</dbReference>
<dbReference type="GO" id="GO:0045211">
    <property type="term" value="C:postsynaptic membrane"/>
    <property type="evidence" value="ECO:0007669"/>
    <property type="project" value="UniProtKB-SubCell"/>
</dbReference>
<evidence type="ECO:0000256" key="5">
    <source>
        <dbReference type="ARBA" id="ARBA00022729"/>
    </source>
</evidence>
<keyword evidence="6 18" id="KW-1133">Transmembrane helix</keyword>
<dbReference type="InterPro" id="IPR028082">
    <property type="entry name" value="Peripla_BP_I"/>
</dbReference>
<feature type="transmembrane region" description="Helical" evidence="18">
    <location>
        <begin position="669"/>
        <end position="689"/>
    </location>
</feature>
<feature type="transmembrane region" description="Helical" evidence="18">
    <location>
        <begin position="734"/>
        <end position="754"/>
    </location>
</feature>
<protein>
    <submittedName>
        <fullName evidence="20">Gamma-aminobutyric acid type B receptor subunit 2</fullName>
    </submittedName>
</protein>
<dbReference type="Pfam" id="PF00003">
    <property type="entry name" value="7tm_3"/>
    <property type="match status" value="1"/>
</dbReference>
<evidence type="ECO:0000256" key="16">
    <source>
        <dbReference type="ARBA" id="ARBA00034104"/>
    </source>
</evidence>
<dbReference type="CDD" id="cd06366">
    <property type="entry name" value="PBP1_GABAb_receptor"/>
    <property type="match status" value="1"/>
</dbReference>
<dbReference type="SUPFAM" id="SSF53822">
    <property type="entry name" value="Periplasmic binding protein-like I"/>
    <property type="match status" value="1"/>
</dbReference>
<feature type="transmembrane region" description="Helical" evidence="18">
    <location>
        <begin position="709"/>
        <end position="728"/>
    </location>
</feature>
<reference evidence="20" key="2">
    <citation type="submission" date="2025-09" db="UniProtKB">
        <authorList>
            <consortium name="Ensembl"/>
        </authorList>
    </citation>
    <scope>IDENTIFICATION</scope>
</reference>
<evidence type="ECO:0000256" key="3">
    <source>
        <dbReference type="ARBA" id="ARBA00022553"/>
    </source>
</evidence>
<dbReference type="InterPro" id="IPR017978">
    <property type="entry name" value="GPCR_3_C"/>
</dbReference>
<accession>A0A8C7MJI5</accession>
<dbReference type="GO" id="GO:0038039">
    <property type="term" value="C:G protein-coupled receptor heterodimeric complex"/>
    <property type="evidence" value="ECO:0007669"/>
    <property type="project" value="TreeGrafter"/>
</dbReference>
<dbReference type="Pfam" id="PF18455">
    <property type="entry name" value="GBR2_CC"/>
    <property type="match status" value="1"/>
</dbReference>
<reference evidence="20" key="1">
    <citation type="submission" date="2025-08" db="UniProtKB">
        <authorList>
            <consortium name="Ensembl"/>
        </authorList>
    </citation>
    <scope>IDENTIFICATION</scope>
</reference>
<dbReference type="InterPro" id="IPR041689">
    <property type="entry name" value="GBR2_CC"/>
</dbReference>
<feature type="transmembrane region" description="Helical" evidence="18">
    <location>
        <begin position="571"/>
        <end position="589"/>
    </location>
</feature>
<dbReference type="InterPro" id="IPR000337">
    <property type="entry name" value="GPCR_3"/>
</dbReference>
<evidence type="ECO:0000256" key="2">
    <source>
        <dbReference type="ARBA" id="ARBA00022475"/>
    </source>
</evidence>
<organism evidence="20 21">
    <name type="scientific">Oncorhynchus kisutch</name>
    <name type="common">Coho salmon</name>
    <name type="synonym">Salmo kisutch</name>
    <dbReference type="NCBI Taxonomy" id="8019"/>
    <lineage>
        <taxon>Eukaryota</taxon>
        <taxon>Metazoa</taxon>
        <taxon>Chordata</taxon>
        <taxon>Craniata</taxon>
        <taxon>Vertebrata</taxon>
        <taxon>Euteleostomi</taxon>
        <taxon>Actinopterygii</taxon>
        <taxon>Neopterygii</taxon>
        <taxon>Teleostei</taxon>
        <taxon>Protacanthopterygii</taxon>
        <taxon>Salmoniformes</taxon>
        <taxon>Salmonidae</taxon>
        <taxon>Salmoninae</taxon>
        <taxon>Oncorhynchus</taxon>
    </lineage>
</organism>
<keyword evidence="21" id="KW-1185">Reference proteome</keyword>
<dbReference type="InterPro" id="IPR001828">
    <property type="entry name" value="ANF_lig-bd_rcpt"/>
</dbReference>
<feature type="transmembrane region" description="Helical" evidence="18">
    <location>
        <begin position="610"/>
        <end position="631"/>
    </location>
</feature>
<keyword evidence="5" id="KW-0732">Signal</keyword>
<evidence type="ECO:0000313" key="20">
    <source>
        <dbReference type="Ensembl" id="ENSOKIP00005059416.1"/>
    </source>
</evidence>
<dbReference type="PANTHER" id="PTHR10519">
    <property type="entry name" value="GABA-B RECEPTOR"/>
    <property type="match status" value="1"/>
</dbReference>
<keyword evidence="11" id="KW-1015">Disulfide bond</keyword>
<keyword evidence="12" id="KW-0675">Receptor</keyword>
<dbReference type="PRINTS" id="PR01176">
    <property type="entry name" value="GABABRECEPTR"/>
</dbReference>
<dbReference type="AlphaFoldDB" id="A0A8C7MJI5"/>
<evidence type="ECO:0000256" key="4">
    <source>
        <dbReference type="ARBA" id="ARBA00022692"/>
    </source>
</evidence>
<keyword evidence="3" id="KW-0597">Phosphoprotein</keyword>
<proteinExistence type="inferred from homology"/>
<evidence type="ECO:0000256" key="15">
    <source>
        <dbReference type="ARBA" id="ARBA00023257"/>
    </source>
</evidence>
<evidence type="ECO:0000256" key="12">
    <source>
        <dbReference type="ARBA" id="ARBA00023170"/>
    </source>
</evidence>
<evidence type="ECO:0000256" key="8">
    <source>
        <dbReference type="ARBA" id="ARBA00023040"/>
    </source>
</evidence>
<evidence type="ECO:0000259" key="19">
    <source>
        <dbReference type="PROSITE" id="PS50259"/>
    </source>
</evidence>
<evidence type="ECO:0000256" key="13">
    <source>
        <dbReference type="ARBA" id="ARBA00023180"/>
    </source>
</evidence>
<keyword evidence="10 18" id="KW-0472">Membrane</keyword>
<keyword evidence="7" id="KW-0770">Synapse</keyword>